<dbReference type="Proteomes" id="UP000016927">
    <property type="component" value="Unassembled WGS sequence"/>
</dbReference>
<dbReference type="OrthoDB" id="2195663at2759"/>
<name>R0KRT6_NOSB1</name>
<evidence type="ECO:0000313" key="1">
    <source>
        <dbReference type="EMBL" id="EOB12912.1"/>
    </source>
</evidence>
<organism evidence="1 2">
    <name type="scientific">Nosema bombycis (strain CQ1 / CVCC 102059)</name>
    <name type="common">Microsporidian parasite</name>
    <name type="synonym">Pebrine of silkworm</name>
    <dbReference type="NCBI Taxonomy" id="578461"/>
    <lineage>
        <taxon>Eukaryota</taxon>
        <taxon>Fungi</taxon>
        <taxon>Fungi incertae sedis</taxon>
        <taxon>Microsporidia</taxon>
        <taxon>Nosematidae</taxon>
        <taxon>Nosema</taxon>
    </lineage>
</organism>
<sequence>MEEEDEDKILLRREYKKHIQNIKKSRTREKHFKYKNIGYTEALENYEDDIKYFSILFGYLERKQDNETNLNET</sequence>
<dbReference type="EMBL" id="KB909225">
    <property type="protein sequence ID" value="EOB12912.1"/>
    <property type="molecule type" value="Genomic_DNA"/>
</dbReference>
<dbReference type="HOGENOM" id="CLU_2705454_0_0_1"/>
<dbReference type="AlphaFoldDB" id="R0KRT6"/>
<dbReference type="VEuPathDB" id="MicrosporidiaDB:NBO_317g0001"/>
<protein>
    <submittedName>
        <fullName evidence="1">Uncharacterized protein</fullName>
    </submittedName>
</protein>
<accession>R0KRT6</accession>
<keyword evidence="2" id="KW-1185">Reference proteome</keyword>
<reference evidence="1 2" key="1">
    <citation type="journal article" date="2013" name="BMC Genomics">
        <title>Comparative genomics of parasitic silkworm microsporidia reveal an association between genome expansion and host adaptation.</title>
        <authorList>
            <person name="Pan G."/>
            <person name="Xu J."/>
            <person name="Li T."/>
            <person name="Xia Q."/>
            <person name="Liu S.L."/>
            <person name="Zhang G."/>
            <person name="Li S."/>
            <person name="Li C."/>
            <person name="Liu H."/>
            <person name="Yang L."/>
            <person name="Liu T."/>
            <person name="Zhang X."/>
            <person name="Wu Z."/>
            <person name="Fan W."/>
            <person name="Dang X."/>
            <person name="Xiang H."/>
            <person name="Tao M."/>
            <person name="Li Y."/>
            <person name="Hu J."/>
            <person name="Li Z."/>
            <person name="Lin L."/>
            <person name="Luo J."/>
            <person name="Geng L."/>
            <person name="Wang L."/>
            <person name="Long M."/>
            <person name="Wan Y."/>
            <person name="He N."/>
            <person name="Zhang Z."/>
            <person name="Lu C."/>
            <person name="Keeling P.J."/>
            <person name="Wang J."/>
            <person name="Xiang Z."/>
            <person name="Zhou Z."/>
        </authorList>
    </citation>
    <scope>NUCLEOTIDE SEQUENCE [LARGE SCALE GENOMIC DNA]</scope>
    <source>
        <strain evidence="2">CQ1 / CVCC 102059</strain>
    </source>
</reference>
<evidence type="ECO:0000313" key="2">
    <source>
        <dbReference type="Proteomes" id="UP000016927"/>
    </source>
</evidence>
<proteinExistence type="predicted"/>
<gene>
    <name evidence="1" type="ORF">NBO_317g0001</name>
</gene>